<proteinExistence type="predicted"/>
<reference evidence="3" key="1">
    <citation type="submission" date="2016-06" db="UniProtKB">
        <authorList>
            <consortium name="WormBaseParasite"/>
        </authorList>
    </citation>
    <scope>IDENTIFICATION</scope>
</reference>
<dbReference type="Proteomes" id="UP000270296">
    <property type="component" value="Unassembled WGS sequence"/>
</dbReference>
<evidence type="ECO:0000313" key="3">
    <source>
        <dbReference type="WBParaSite" id="SBAD_0000342101-mRNA-1"/>
    </source>
</evidence>
<name>A0A183II22_9BILA</name>
<evidence type="ECO:0000313" key="1">
    <source>
        <dbReference type="EMBL" id="VDP00586.1"/>
    </source>
</evidence>
<dbReference type="AlphaFoldDB" id="A0A183II22"/>
<protein>
    <submittedName>
        <fullName evidence="3">Secreted protein</fullName>
    </submittedName>
</protein>
<gene>
    <name evidence="1" type="ORF">SBAD_LOCUS3267</name>
</gene>
<dbReference type="EMBL" id="UZAM01007655">
    <property type="protein sequence ID" value="VDP00586.1"/>
    <property type="molecule type" value="Genomic_DNA"/>
</dbReference>
<organism evidence="3">
    <name type="scientific">Soboliphyme baturini</name>
    <dbReference type="NCBI Taxonomy" id="241478"/>
    <lineage>
        <taxon>Eukaryota</taxon>
        <taxon>Metazoa</taxon>
        <taxon>Ecdysozoa</taxon>
        <taxon>Nematoda</taxon>
        <taxon>Enoplea</taxon>
        <taxon>Dorylaimia</taxon>
        <taxon>Dioctophymatida</taxon>
        <taxon>Dioctophymatoidea</taxon>
        <taxon>Soboliphymatidae</taxon>
        <taxon>Soboliphyme</taxon>
    </lineage>
</organism>
<dbReference type="WBParaSite" id="SBAD_0000342101-mRNA-1">
    <property type="protein sequence ID" value="SBAD_0000342101-mRNA-1"/>
    <property type="gene ID" value="SBAD_0000342101"/>
</dbReference>
<accession>A0A183II22</accession>
<evidence type="ECO:0000313" key="2">
    <source>
        <dbReference type="Proteomes" id="UP000270296"/>
    </source>
</evidence>
<keyword evidence="2" id="KW-1185">Reference proteome</keyword>
<reference evidence="1 2" key="2">
    <citation type="submission" date="2018-11" db="EMBL/GenBank/DDBJ databases">
        <authorList>
            <consortium name="Pathogen Informatics"/>
        </authorList>
    </citation>
    <scope>NUCLEOTIDE SEQUENCE [LARGE SCALE GENOMIC DNA]</scope>
</reference>
<sequence length="137" mass="15638">MKSMELRNLTASLRLLVLVINYAGCINDCCIDFFHNMVIAWALFIYLKSTISWIRGSWRDQVVVGAVPSNRLYNRLLLNMEGANQFRRGENLCRLSMQLNTAFSFSDCLGHSSFALYYWYGIADSLIWPPSPVSAIT</sequence>